<dbReference type="InterPro" id="IPR050553">
    <property type="entry name" value="Thioredoxin_ResA/DsbE_sf"/>
</dbReference>
<evidence type="ECO:0000313" key="2">
    <source>
        <dbReference type="EMBL" id="MFC5269428.1"/>
    </source>
</evidence>
<accession>A0ABW0E7E7</accession>
<name>A0ABW0E7E7_9BACT</name>
<feature type="domain" description="Alkyl hydroperoxide reductase subunit C/ Thiol specific antioxidant" evidence="1">
    <location>
        <begin position="2"/>
        <end position="78"/>
    </location>
</feature>
<reference evidence="3" key="1">
    <citation type="journal article" date="2019" name="Int. J. Syst. Evol. Microbiol.">
        <title>The Global Catalogue of Microorganisms (GCM) 10K type strain sequencing project: providing services to taxonomists for standard genome sequencing and annotation.</title>
        <authorList>
            <consortium name="The Broad Institute Genomics Platform"/>
            <consortium name="The Broad Institute Genome Sequencing Center for Infectious Disease"/>
            <person name="Wu L."/>
            <person name="Ma J."/>
        </authorList>
    </citation>
    <scope>NUCLEOTIDE SEQUENCE [LARGE SCALE GENOMIC DNA]</scope>
    <source>
        <strain evidence="3">KACC 12602</strain>
    </source>
</reference>
<dbReference type="Pfam" id="PF00578">
    <property type="entry name" value="AhpC-TSA"/>
    <property type="match status" value="1"/>
</dbReference>
<comment type="caution">
    <text evidence="2">The sequence shown here is derived from an EMBL/GenBank/DDBJ whole genome shotgun (WGS) entry which is preliminary data.</text>
</comment>
<dbReference type="PANTHER" id="PTHR42852:SF13">
    <property type="entry name" value="PROTEIN DIPZ"/>
    <property type="match status" value="1"/>
</dbReference>
<sequence length="100" mass="11289">MAEMPGIQKLYDKVKDNRNIAFVMLSVDQEGAEKVKKFVSKKGYTFPVYLPVSNLPATFQSQTIPTTFILGKDGNVAARHDGMAKYDTKEVQDYLRLLTQ</sequence>
<dbReference type="CDD" id="cd02966">
    <property type="entry name" value="TlpA_like_family"/>
    <property type="match status" value="1"/>
</dbReference>
<gene>
    <name evidence="2" type="ORF">ACFPIB_02325</name>
</gene>
<evidence type="ECO:0000259" key="1">
    <source>
        <dbReference type="Pfam" id="PF00578"/>
    </source>
</evidence>
<dbReference type="RefSeq" id="WP_378015804.1">
    <property type="nucleotide sequence ID" value="NZ_JBHSKT010000001.1"/>
</dbReference>
<dbReference type="EMBL" id="JBHSKT010000001">
    <property type="protein sequence ID" value="MFC5269428.1"/>
    <property type="molecule type" value="Genomic_DNA"/>
</dbReference>
<dbReference type="Gene3D" id="3.40.30.10">
    <property type="entry name" value="Glutaredoxin"/>
    <property type="match status" value="1"/>
</dbReference>
<dbReference type="InterPro" id="IPR036249">
    <property type="entry name" value="Thioredoxin-like_sf"/>
</dbReference>
<dbReference type="SUPFAM" id="SSF52833">
    <property type="entry name" value="Thioredoxin-like"/>
    <property type="match status" value="1"/>
</dbReference>
<proteinExistence type="predicted"/>
<dbReference type="Proteomes" id="UP001596161">
    <property type="component" value="Unassembled WGS sequence"/>
</dbReference>
<evidence type="ECO:0000313" key="3">
    <source>
        <dbReference type="Proteomes" id="UP001596161"/>
    </source>
</evidence>
<protein>
    <submittedName>
        <fullName evidence="2">TlpA family protein disulfide reductase</fullName>
    </submittedName>
</protein>
<organism evidence="2 3">
    <name type="scientific">Adhaeribacter terreus</name>
    <dbReference type="NCBI Taxonomy" id="529703"/>
    <lineage>
        <taxon>Bacteria</taxon>
        <taxon>Pseudomonadati</taxon>
        <taxon>Bacteroidota</taxon>
        <taxon>Cytophagia</taxon>
        <taxon>Cytophagales</taxon>
        <taxon>Hymenobacteraceae</taxon>
        <taxon>Adhaeribacter</taxon>
    </lineage>
</organism>
<dbReference type="PANTHER" id="PTHR42852">
    <property type="entry name" value="THIOL:DISULFIDE INTERCHANGE PROTEIN DSBE"/>
    <property type="match status" value="1"/>
</dbReference>
<dbReference type="InterPro" id="IPR000866">
    <property type="entry name" value="AhpC/TSA"/>
</dbReference>
<keyword evidence="3" id="KW-1185">Reference proteome</keyword>